<dbReference type="AlphaFoldDB" id="A0A7W7WQ83"/>
<name>A0A7W7WQ83_9ACTN</name>
<proteinExistence type="predicted"/>
<evidence type="ECO:0000313" key="2">
    <source>
        <dbReference type="Proteomes" id="UP000578819"/>
    </source>
</evidence>
<protein>
    <submittedName>
        <fullName evidence="1">Uncharacterized protein</fullName>
    </submittedName>
</protein>
<reference evidence="1 2" key="1">
    <citation type="submission" date="2020-08" db="EMBL/GenBank/DDBJ databases">
        <title>Sequencing the genomes of 1000 actinobacteria strains.</title>
        <authorList>
            <person name="Klenk H.-P."/>
        </authorList>
    </citation>
    <scope>NUCLEOTIDE SEQUENCE [LARGE SCALE GENOMIC DNA]</scope>
    <source>
        <strain evidence="1 2">DSM 45886</strain>
    </source>
</reference>
<gene>
    <name evidence="1" type="ORF">FHR38_002955</name>
</gene>
<evidence type="ECO:0000313" key="1">
    <source>
        <dbReference type="EMBL" id="MBB4959222.1"/>
    </source>
</evidence>
<dbReference type="EMBL" id="JACHJW010000001">
    <property type="protein sequence ID" value="MBB4959222.1"/>
    <property type="molecule type" value="Genomic_DNA"/>
</dbReference>
<accession>A0A7W7WQ83</accession>
<comment type="caution">
    <text evidence="1">The sequence shown here is derived from an EMBL/GenBank/DDBJ whole genome shotgun (WGS) entry which is preliminary data.</text>
</comment>
<organism evidence="1 2">
    <name type="scientific">Micromonospora polyrhachis</name>
    <dbReference type="NCBI Taxonomy" id="1282883"/>
    <lineage>
        <taxon>Bacteria</taxon>
        <taxon>Bacillati</taxon>
        <taxon>Actinomycetota</taxon>
        <taxon>Actinomycetes</taxon>
        <taxon>Micromonosporales</taxon>
        <taxon>Micromonosporaceae</taxon>
        <taxon>Micromonospora</taxon>
    </lineage>
</organism>
<dbReference type="Proteomes" id="UP000578819">
    <property type="component" value="Unassembled WGS sequence"/>
</dbReference>
<keyword evidence="2" id="KW-1185">Reference proteome</keyword>
<sequence length="67" mass="6950">MSQARAGLSPPYPRVVPCRHCGLVVLRDIDGRWIHASLSYACRDGTGAVAGTTAEPAALPPAPPARA</sequence>